<dbReference type="PANTHER" id="PTHR10412:SF11">
    <property type="entry name" value="MANNOSYL-OLIGOSACCHARIDE GLUCOSIDASE"/>
    <property type="match status" value="1"/>
</dbReference>
<dbReference type="SUPFAM" id="SSF48208">
    <property type="entry name" value="Six-hairpin glycosidases"/>
    <property type="match status" value="1"/>
</dbReference>
<evidence type="ECO:0000256" key="1">
    <source>
        <dbReference type="ARBA" id="ARBA00010833"/>
    </source>
</evidence>
<reference evidence="5 6" key="1">
    <citation type="submission" date="2024-03" db="EMBL/GenBank/DDBJ databases">
        <title>Draft genome sequence of Pseudonocardia nematodicida JCM 31783.</title>
        <authorList>
            <person name="Butdee W."/>
            <person name="Duangmal K."/>
        </authorList>
    </citation>
    <scope>NUCLEOTIDE SEQUENCE [LARGE SCALE GENOMIC DNA]</scope>
    <source>
        <strain evidence="5 6">JCM 31783</strain>
    </source>
</reference>
<dbReference type="RefSeq" id="WP_349296281.1">
    <property type="nucleotide sequence ID" value="NZ_JBEDNQ010000001.1"/>
</dbReference>
<keyword evidence="2" id="KW-0378">Hydrolase</keyword>
<keyword evidence="6" id="KW-1185">Reference proteome</keyword>
<comment type="similarity">
    <text evidence="1">Belongs to the glycosyl hydrolase 63 family.</text>
</comment>
<dbReference type="PANTHER" id="PTHR10412">
    <property type="entry name" value="MANNOSYL-OLIGOSACCHARIDE GLUCOSIDASE"/>
    <property type="match status" value="1"/>
</dbReference>
<evidence type="ECO:0000256" key="2">
    <source>
        <dbReference type="ARBA" id="ARBA00022801"/>
    </source>
</evidence>
<sequence>MTSAPVLLGDAALAARAAYVLRDNDLGTMTAAAPRLYPHMWSWDAAFIAIGLARVSPQRAITELDTILAAQWPGGMIPHIRYSPDAGGYFPDAARWGTAGVDGRGPGLPDTSGICQPPVHAIAAGRIVDAARARGGAERRAAEEFLDRAWTPLVRWHRWLAEQRDPDATGRVTIHHGWESGTDNSPRWDGPYGRVEVGAGLPPYERKDTLVADPAHRPTDTEYDRYLWLIEEMRRAGYDQARLRDTASFAVQDVLTSAILAVACDVLADLGDGDPDRAADVAELRTWAARFRAGVAGSVDPGSGLARDRDLRTGEWLGTETLAGFAPLLCGGLDPAAERAMLELLSSPRWCGHPALHAPVLPSTSPESPAFRAQQYWRGPQWPVMVWMYSWALERRGHTGQAAALRTGGLDLLRDGTFAEYYDPLTGAPLGSLNQSWTAAAALDWLSI</sequence>
<dbReference type="InterPro" id="IPR054491">
    <property type="entry name" value="MGH1-like_GH"/>
</dbReference>
<organism evidence="5 6">
    <name type="scientific">Pseudonocardia nematodicida</name>
    <dbReference type="NCBI Taxonomy" id="1206997"/>
    <lineage>
        <taxon>Bacteria</taxon>
        <taxon>Bacillati</taxon>
        <taxon>Actinomycetota</taxon>
        <taxon>Actinomycetes</taxon>
        <taxon>Pseudonocardiales</taxon>
        <taxon>Pseudonocardiaceae</taxon>
        <taxon>Pseudonocardia</taxon>
    </lineage>
</organism>
<accession>A0ABV1K5T7</accession>
<evidence type="ECO:0000256" key="3">
    <source>
        <dbReference type="ARBA" id="ARBA00023295"/>
    </source>
</evidence>
<dbReference type="InterPro" id="IPR012341">
    <property type="entry name" value="6hp_glycosidase-like_sf"/>
</dbReference>
<dbReference type="InterPro" id="IPR008928">
    <property type="entry name" value="6-hairpin_glycosidase_sf"/>
</dbReference>
<keyword evidence="3" id="KW-0326">Glycosidase</keyword>
<gene>
    <name evidence="5" type="ORF">WIS52_01815</name>
</gene>
<dbReference type="InterPro" id="IPR004888">
    <property type="entry name" value="Glycoside_hydrolase_63"/>
</dbReference>
<evidence type="ECO:0000313" key="5">
    <source>
        <dbReference type="EMBL" id="MEQ3549193.1"/>
    </source>
</evidence>
<evidence type="ECO:0000259" key="4">
    <source>
        <dbReference type="Pfam" id="PF22422"/>
    </source>
</evidence>
<protein>
    <submittedName>
        <fullName evidence="5">Glycogen debranching protein</fullName>
    </submittedName>
</protein>
<dbReference type="Pfam" id="PF22422">
    <property type="entry name" value="MGH1-like_GH"/>
    <property type="match status" value="1"/>
</dbReference>
<comment type="caution">
    <text evidence="5">The sequence shown here is derived from an EMBL/GenBank/DDBJ whole genome shotgun (WGS) entry which is preliminary data.</text>
</comment>
<dbReference type="Gene3D" id="1.50.10.10">
    <property type="match status" value="1"/>
</dbReference>
<dbReference type="Proteomes" id="UP001494902">
    <property type="component" value="Unassembled WGS sequence"/>
</dbReference>
<proteinExistence type="inferred from homology"/>
<dbReference type="EMBL" id="JBEDNQ010000001">
    <property type="protein sequence ID" value="MEQ3549193.1"/>
    <property type="molecule type" value="Genomic_DNA"/>
</dbReference>
<name>A0ABV1K5T7_9PSEU</name>
<evidence type="ECO:0000313" key="6">
    <source>
        <dbReference type="Proteomes" id="UP001494902"/>
    </source>
</evidence>
<feature type="domain" description="Mannosylglycerate hydrolase MGH1-like glycoside hydrolase" evidence="4">
    <location>
        <begin position="37"/>
        <end position="438"/>
    </location>
</feature>